<keyword evidence="3" id="KW-1185">Reference proteome</keyword>
<gene>
    <name evidence="2" type="ORF">HanXRQr2_Chr02g0053721</name>
</gene>
<comment type="caution">
    <text evidence="2">The sequence shown here is derived from an EMBL/GenBank/DDBJ whole genome shotgun (WGS) entry which is preliminary data.</text>
</comment>
<dbReference type="Gramene" id="mRNA:HanXRQr2_Chr02g0053721">
    <property type="protein sequence ID" value="CDS:HanXRQr2_Chr02g0053721.1"/>
    <property type="gene ID" value="HanXRQr2_Chr02g0053721"/>
</dbReference>
<name>A0A9K3JLY8_HELAN</name>
<sequence length="59" mass="6765">MFLSWFVVLRDQSVTGLMVGMMVVVMVRMVVVQWWWWWCDAVRCGGDSGTVVERVAAVV</sequence>
<proteinExistence type="predicted"/>
<dbReference type="Proteomes" id="UP000215914">
    <property type="component" value="Unassembled WGS sequence"/>
</dbReference>
<dbReference type="EMBL" id="MNCJ02000317">
    <property type="protein sequence ID" value="KAF5817501.1"/>
    <property type="molecule type" value="Genomic_DNA"/>
</dbReference>
<keyword evidence="1" id="KW-0472">Membrane</keyword>
<evidence type="ECO:0000313" key="2">
    <source>
        <dbReference type="EMBL" id="KAF5817501.1"/>
    </source>
</evidence>
<keyword evidence="1" id="KW-1133">Transmembrane helix</keyword>
<evidence type="ECO:0000313" key="3">
    <source>
        <dbReference type="Proteomes" id="UP000215914"/>
    </source>
</evidence>
<keyword evidence="1" id="KW-0812">Transmembrane</keyword>
<reference evidence="2" key="1">
    <citation type="journal article" date="2017" name="Nature">
        <title>The sunflower genome provides insights into oil metabolism, flowering and Asterid evolution.</title>
        <authorList>
            <person name="Badouin H."/>
            <person name="Gouzy J."/>
            <person name="Grassa C.J."/>
            <person name="Murat F."/>
            <person name="Staton S.E."/>
            <person name="Cottret L."/>
            <person name="Lelandais-Briere C."/>
            <person name="Owens G.L."/>
            <person name="Carrere S."/>
            <person name="Mayjonade B."/>
            <person name="Legrand L."/>
            <person name="Gill N."/>
            <person name="Kane N.C."/>
            <person name="Bowers J.E."/>
            <person name="Hubner S."/>
            <person name="Bellec A."/>
            <person name="Berard A."/>
            <person name="Berges H."/>
            <person name="Blanchet N."/>
            <person name="Boniface M.C."/>
            <person name="Brunel D."/>
            <person name="Catrice O."/>
            <person name="Chaidir N."/>
            <person name="Claudel C."/>
            <person name="Donnadieu C."/>
            <person name="Faraut T."/>
            <person name="Fievet G."/>
            <person name="Helmstetter N."/>
            <person name="King M."/>
            <person name="Knapp S.J."/>
            <person name="Lai Z."/>
            <person name="Le Paslier M.C."/>
            <person name="Lippi Y."/>
            <person name="Lorenzon L."/>
            <person name="Mandel J.R."/>
            <person name="Marage G."/>
            <person name="Marchand G."/>
            <person name="Marquand E."/>
            <person name="Bret-Mestries E."/>
            <person name="Morien E."/>
            <person name="Nambeesan S."/>
            <person name="Nguyen T."/>
            <person name="Pegot-Espagnet P."/>
            <person name="Pouilly N."/>
            <person name="Raftis F."/>
            <person name="Sallet E."/>
            <person name="Schiex T."/>
            <person name="Thomas J."/>
            <person name="Vandecasteele C."/>
            <person name="Vares D."/>
            <person name="Vear F."/>
            <person name="Vautrin S."/>
            <person name="Crespi M."/>
            <person name="Mangin B."/>
            <person name="Burke J.M."/>
            <person name="Salse J."/>
            <person name="Munos S."/>
            <person name="Vincourt P."/>
            <person name="Rieseberg L.H."/>
            <person name="Langlade N.B."/>
        </authorList>
    </citation>
    <scope>NUCLEOTIDE SEQUENCE</scope>
    <source>
        <tissue evidence="2">Leaves</tissue>
    </source>
</reference>
<protein>
    <recommendedName>
        <fullName evidence="4">Transmembrane protein</fullName>
    </recommendedName>
</protein>
<organism evidence="2 3">
    <name type="scientific">Helianthus annuus</name>
    <name type="common">Common sunflower</name>
    <dbReference type="NCBI Taxonomy" id="4232"/>
    <lineage>
        <taxon>Eukaryota</taxon>
        <taxon>Viridiplantae</taxon>
        <taxon>Streptophyta</taxon>
        <taxon>Embryophyta</taxon>
        <taxon>Tracheophyta</taxon>
        <taxon>Spermatophyta</taxon>
        <taxon>Magnoliopsida</taxon>
        <taxon>eudicotyledons</taxon>
        <taxon>Gunneridae</taxon>
        <taxon>Pentapetalae</taxon>
        <taxon>asterids</taxon>
        <taxon>campanulids</taxon>
        <taxon>Asterales</taxon>
        <taxon>Asteraceae</taxon>
        <taxon>Asteroideae</taxon>
        <taxon>Heliantheae alliance</taxon>
        <taxon>Heliantheae</taxon>
        <taxon>Helianthus</taxon>
    </lineage>
</organism>
<feature type="transmembrane region" description="Helical" evidence="1">
    <location>
        <begin position="12"/>
        <end position="38"/>
    </location>
</feature>
<evidence type="ECO:0008006" key="4">
    <source>
        <dbReference type="Google" id="ProtNLM"/>
    </source>
</evidence>
<evidence type="ECO:0000256" key="1">
    <source>
        <dbReference type="SAM" id="Phobius"/>
    </source>
</evidence>
<reference evidence="2" key="2">
    <citation type="submission" date="2020-06" db="EMBL/GenBank/DDBJ databases">
        <title>Helianthus annuus Genome sequencing and assembly Release 2.</title>
        <authorList>
            <person name="Gouzy J."/>
            <person name="Langlade N."/>
            <person name="Munos S."/>
        </authorList>
    </citation>
    <scope>NUCLEOTIDE SEQUENCE</scope>
    <source>
        <tissue evidence="2">Leaves</tissue>
    </source>
</reference>
<dbReference type="AlphaFoldDB" id="A0A9K3JLY8"/>
<accession>A0A9K3JLY8</accession>